<accession>A0AAV7SFB6</accession>
<reference evidence="2" key="1">
    <citation type="journal article" date="2022" name="bioRxiv">
        <title>Sequencing and chromosome-scale assembly of the giantPleurodeles waltlgenome.</title>
        <authorList>
            <person name="Brown T."/>
            <person name="Elewa A."/>
            <person name="Iarovenko S."/>
            <person name="Subramanian E."/>
            <person name="Araus A.J."/>
            <person name="Petzold A."/>
            <person name="Susuki M."/>
            <person name="Suzuki K.-i.T."/>
            <person name="Hayashi T."/>
            <person name="Toyoda A."/>
            <person name="Oliveira C."/>
            <person name="Osipova E."/>
            <person name="Leigh N.D."/>
            <person name="Simon A."/>
            <person name="Yun M.H."/>
        </authorList>
    </citation>
    <scope>NUCLEOTIDE SEQUENCE</scope>
    <source>
        <strain evidence="2">20211129_DDA</strain>
        <tissue evidence="2">Liver</tissue>
    </source>
</reference>
<organism evidence="2 3">
    <name type="scientific">Pleurodeles waltl</name>
    <name type="common">Iberian ribbed newt</name>
    <dbReference type="NCBI Taxonomy" id="8319"/>
    <lineage>
        <taxon>Eukaryota</taxon>
        <taxon>Metazoa</taxon>
        <taxon>Chordata</taxon>
        <taxon>Craniata</taxon>
        <taxon>Vertebrata</taxon>
        <taxon>Euteleostomi</taxon>
        <taxon>Amphibia</taxon>
        <taxon>Batrachia</taxon>
        <taxon>Caudata</taxon>
        <taxon>Salamandroidea</taxon>
        <taxon>Salamandridae</taxon>
        <taxon>Pleurodelinae</taxon>
        <taxon>Pleurodeles</taxon>
    </lineage>
</organism>
<feature type="region of interest" description="Disordered" evidence="1">
    <location>
        <begin position="64"/>
        <end position="93"/>
    </location>
</feature>
<comment type="caution">
    <text evidence="2">The sequence shown here is derived from an EMBL/GenBank/DDBJ whole genome shotgun (WGS) entry which is preliminary data.</text>
</comment>
<gene>
    <name evidence="2" type="ORF">NDU88_003515</name>
</gene>
<protein>
    <submittedName>
        <fullName evidence="2">Uncharacterized protein</fullName>
    </submittedName>
</protein>
<evidence type="ECO:0000256" key="1">
    <source>
        <dbReference type="SAM" id="MobiDB-lite"/>
    </source>
</evidence>
<name>A0AAV7SFB6_PLEWA</name>
<dbReference type="EMBL" id="JANPWB010000008">
    <property type="protein sequence ID" value="KAJ1163052.1"/>
    <property type="molecule type" value="Genomic_DNA"/>
</dbReference>
<evidence type="ECO:0000313" key="3">
    <source>
        <dbReference type="Proteomes" id="UP001066276"/>
    </source>
</evidence>
<keyword evidence="3" id="KW-1185">Reference proteome</keyword>
<sequence>MRAVAAVARSACERRGQEPEIPGAGLAVTTATLCRGPKEQLRQQAALKTTEKDHRLHGSSLRHAVDAEEDRASQPVFRSRGGHYVARRQPRGQ</sequence>
<dbReference type="Proteomes" id="UP001066276">
    <property type="component" value="Chromosome 4_2"/>
</dbReference>
<evidence type="ECO:0000313" key="2">
    <source>
        <dbReference type="EMBL" id="KAJ1163052.1"/>
    </source>
</evidence>
<dbReference type="AlphaFoldDB" id="A0AAV7SFB6"/>
<proteinExistence type="predicted"/>